<reference evidence="3 4" key="1">
    <citation type="submission" date="2016-05" db="EMBL/GenBank/DDBJ databases">
        <title>Genome sequencing reveals origins of a unique bacterial endosymbiosis in the earliest lineages of terrestrial Fungi.</title>
        <authorList>
            <consortium name="DOE Joint Genome Institute"/>
            <person name="Uehling J."/>
            <person name="Gryganskyi A."/>
            <person name="Hameed K."/>
            <person name="Tschaplinski T."/>
            <person name="Misztal P."/>
            <person name="Wu S."/>
            <person name="Desiro A."/>
            <person name="Vande Pol N."/>
            <person name="Du Z.-Y."/>
            <person name="Zienkiewicz A."/>
            <person name="Zienkiewicz K."/>
            <person name="Morin E."/>
            <person name="Tisserant E."/>
            <person name="Splivallo R."/>
            <person name="Hainaut M."/>
            <person name="Henrissat B."/>
            <person name="Ohm R."/>
            <person name="Kuo A."/>
            <person name="Yan J."/>
            <person name="Lipzen A."/>
            <person name="Nolan M."/>
            <person name="Labutti K."/>
            <person name="Barry K."/>
            <person name="Goldstein A."/>
            <person name="Labbe J."/>
            <person name="Schadt C."/>
            <person name="Tuskan G."/>
            <person name="Grigoriev I."/>
            <person name="Martin F."/>
            <person name="Vilgalys R."/>
            <person name="Bonito G."/>
        </authorList>
    </citation>
    <scope>NUCLEOTIDE SEQUENCE [LARGE SCALE GENOMIC DNA]</scope>
    <source>
        <strain evidence="3 4">AG-77</strain>
    </source>
</reference>
<feature type="region of interest" description="Disordered" evidence="1">
    <location>
        <begin position="25"/>
        <end position="45"/>
    </location>
</feature>
<evidence type="ECO:0000256" key="1">
    <source>
        <dbReference type="SAM" id="MobiDB-lite"/>
    </source>
</evidence>
<organism evidence="3 4">
    <name type="scientific">Linnemannia elongata AG-77</name>
    <dbReference type="NCBI Taxonomy" id="1314771"/>
    <lineage>
        <taxon>Eukaryota</taxon>
        <taxon>Fungi</taxon>
        <taxon>Fungi incertae sedis</taxon>
        <taxon>Mucoromycota</taxon>
        <taxon>Mortierellomycotina</taxon>
        <taxon>Mortierellomycetes</taxon>
        <taxon>Mortierellales</taxon>
        <taxon>Mortierellaceae</taxon>
        <taxon>Linnemannia</taxon>
    </lineage>
</organism>
<name>A0A197JZ74_9FUNG</name>
<sequence>MRFSALVGLVASVFLIGSAVGNPAPAPSDDAVQAEKWHEGGGYGGPWRRSLEDENVIDGDERALWGWGGGGWRGGGWRGGGWRGGGWRGGGWRGGGAPDLSSAPLVIQSPIMTVKSTLVFALSTFLTAVSAVPYYPSSGPIINPQTTIAPQTDFIPITNVQPVVNVLPTDYNDYSWWGPLNNAYLGGWGGAGSGAWSGGFGGGAWGTGGVGSWEGAGGWNW</sequence>
<evidence type="ECO:0000313" key="4">
    <source>
        <dbReference type="Proteomes" id="UP000078512"/>
    </source>
</evidence>
<gene>
    <name evidence="3" type="ORF">K457DRAFT_18933</name>
</gene>
<dbReference type="EMBL" id="KV442039">
    <property type="protein sequence ID" value="OAQ29741.1"/>
    <property type="molecule type" value="Genomic_DNA"/>
</dbReference>
<keyword evidence="2" id="KW-0732">Signal</keyword>
<dbReference type="OrthoDB" id="2414731at2759"/>
<feature type="chain" id="PRO_5008276412" evidence="2">
    <location>
        <begin position="22"/>
        <end position="221"/>
    </location>
</feature>
<evidence type="ECO:0000256" key="2">
    <source>
        <dbReference type="SAM" id="SignalP"/>
    </source>
</evidence>
<proteinExistence type="predicted"/>
<protein>
    <submittedName>
        <fullName evidence="3">Uncharacterized protein</fullName>
    </submittedName>
</protein>
<feature type="signal peptide" evidence="2">
    <location>
        <begin position="1"/>
        <end position="21"/>
    </location>
</feature>
<dbReference type="AlphaFoldDB" id="A0A197JZ74"/>
<evidence type="ECO:0000313" key="3">
    <source>
        <dbReference type="EMBL" id="OAQ29741.1"/>
    </source>
</evidence>
<keyword evidence="4" id="KW-1185">Reference proteome</keyword>
<dbReference type="Proteomes" id="UP000078512">
    <property type="component" value="Unassembled WGS sequence"/>
</dbReference>
<accession>A0A197JZ74</accession>